<proteinExistence type="inferred from homology"/>
<feature type="region of interest" description="Disordered" evidence="10">
    <location>
        <begin position="1"/>
        <end position="37"/>
    </location>
</feature>
<comment type="similarity">
    <text evidence="1 9">Belongs to the peptidase S11 family.</text>
</comment>
<evidence type="ECO:0000256" key="2">
    <source>
        <dbReference type="ARBA" id="ARBA00022729"/>
    </source>
</evidence>
<feature type="active site" description="Proton acceptor" evidence="7">
    <location>
        <position position="82"/>
    </location>
</feature>
<evidence type="ECO:0000256" key="6">
    <source>
        <dbReference type="ARBA" id="ARBA00023316"/>
    </source>
</evidence>
<dbReference type="InterPro" id="IPR018044">
    <property type="entry name" value="Peptidase_S11"/>
</dbReference>
<evidence type="ECO:0000259" key="11">
    <source>
        <dbReference type="Pfam" id="PF00768"/>
    </source>
</evidence>
<evidence type="ECO:0000256" key="8">
    <source>
        <dbReference type="PIRSR" id="PIRSR618044-2"/>
    </source>
</evidence>
<dbReference type="PANTHER" id="PTHR21581">
    <property type="entry name" value="D-ALANYL-D-ALANINE CARBOXYPEPTIDASE"/>
    <property type="match status" value="1"/>
</dbReference>
<reference evidence="12 13" key="1">
    <citation type="submission" date="2017-03" db="EMBL/GenBank/DDBJ databases">
        <title>Complete genome sequence of Candidatus 'Thiodictyon syntrophicum' sp. nov. strain Cad16T, a photolithoautotroph purple sulfur bacterium isolated from an alpine meromictic lake.</title>
        <authorList>
            <person name="Luedin S.M."/>
            <person name="Pothier J.F."/>
            <person name="Danza F."/>
            <person name="Storelli N."/>
            <person name="Wittwer M."/>
            <person name="Tonolla M."/>
        </authorList>
    </citation>
    <scope>NUCLEOTIDE SEQUENCE [LARGE SCALE GENOMIC DNA]</scope>
    <source>
        <strain evidence="12 13">Cad16T</strain>
    </source>
</reference>
<dbReference type="OrthoDB" id="5688590at2"/>
<dbReference type="Pfam" id="PF00768">
    <property type="entry name" value="Peptidase_S11"/>
    <property type="match status" value="1"/>
</dbReference>
<keyword evidence="5" id="KW-0573">Peptidoglycan synthesis</keyword>
<organism evidence="12 13">
    <name type="scientific">Candidatus Thiodictyon syntrophicum</name>
    <dbReference type="NCBI Taxonomy" id="1166950"/>
    <lineage>
        <taxon>Bacteria</taxon>
        <taxon>Pseudomonadati</taxon>
        <taxon>Pseudomonadota</taxon>
        <taxon>Gammaproteobacteria</taxon>
        <taxon>Chromatiales</taxon>
        <taxon>Chromatiaceae</taxon>
        <taxon>Thiodictyon</taxon>
    </lineage>
</organism>
<dbReference type="GO" id="GO:0071555">
    <property type="term" value="P:cell wall organization"/>
    <property type="evidence" value="ECO:0007669"/>
    <property type="project" value="UniProtKB-KW"/>
</dbReference>
<dbReference type="GO" id="GO:0009002">
    <property type="term" value="F:serine-type D-Ala-D-Ala carboxypeptidase activity"/>
    <property type="evidence" value="ECO:0007669"/>
    <property type="project" value="InterPro"/>
</dbReference>
<keyword evidence="2" id="KW-0732">Signal</keyword>
<dbReference type="KEGG" id="tsy:THSYN_08935"/>
<feature type="active site" description="Acyl-ester intermediate" evidence="7">
    <location>
        <position position="79"/>
    </location>
</feature>
<dbReference type="PRINTS" id="PR00725">
    <property type="entry name" value="DADACBPTASE1"/>
</dbReference>
<keyword evidence="6" id="KW-0961">Cell wall biogenesis/degradation</keyword>
<feature type="binding site" evidence="8">
    <location>
        <position position="246"/>
    </location>
    <ligand>
        <name>substrate</name>
    </ligand>
</feature>
<dbReference type="GO" id="GO:0006508">
    <property type="term" value="P:proteolysis"/>
    <property type="evidence" value="ECO:0007669"/>
    <property type="project" value="InterPro"/>
</dbReference>
<keyword evidence="3" id="KW-0378">Hydrolase</keyword>
<gene>
    <name evidence="12" type="ORF">THSYN_08935</name>
</gene>
<dbReference type="Gene3D" id="3.40.710.10">
    <property type="entry name" value="DD-peptidase/beta-lactamase superfamily"/>
    <property type="match status" value="1"/>
</dbReference>
<evidence type="ECO:0000256" key="3">
    <source>
        <dbReference type="ARBA" id="ARBA00022801"/>
    </source>
</evidence>
<keyword evidence="13" id="KW-1185">Reference proteome</keyword>
<dbReference type="InterPro" id="IPR012338">
    <property type="entry name" value="Beta-lactam/transpept-like"/>
</dbReference>
<evidence type="ECO:0000313" key="12">
    <source>
        <dbReference type="EMBL" id="AUB84699.1"/>
    </source>
</evidence>
<evidence type="ECO:0000313" key="13">
    <source>
        <dbReference type="Proteomes" id="UP000232638"/>
    </source>
</evidence>
<accession>A0A2K8UGU5</accession>
<evidence type="ECO:0000256" key="1">
    <source>
        <dbReference type="ARBA" id="ARBA00007164"/>
    </source>
</evidence>
<feature type="domain" description="Peptidase S11 D-alanyl-D-alanine carboxypeptidase A N-terminal" evidence="11">
    <location>
        <begin position="51"/>
        <end position="275"/>
    </location>
</feature>
<dbReference type="AlphaFoldDB" id="A0A2K8UGU5"/>
<evidence type="ECO:0000256" key="10">
    <source>
        <dbReference type="SAM" id="MobiDB-lite"/>
    </source>
</evidence>
<evidence type="ECO:0000256" key="4">
    <source>
        <dbReference type="ARBA" id="ARBA00022960"/>
    </source>
</evidence>
<evidence type="ECO:0000256" key="5">
    <source>
        <dbReference type="ARBA" id="ARBA00022984"/>
    </source>
</evidence>
<dbReference type="PANTHER" id="PTHR21581:SF26">
    <property type="entry name" value="D-ALANYL-D-ALANINE ENDOPEPTIDASE"/>
    <property type="match status" value="1"/>
</dbReference>
<dbReference type="EMBL" id="CP020370">
    <property type="protein sequence ID" value="AUB84699.1"/>
    <property type="molecule type" value="Genomic_DNA"/>
</dbReference>
<evidence type="ECO:0000256" key="7">
    <source>
        <dbReference type="PIRSR" id="PIRSR618044-1"/>
    </source>
</evidence>
<dbReference type="Proteomes" id="UP000232638">
    <property type="component" value="Chromosome"/>
</dbReference>
<keyword evidence="4" id="KW-0133">Cell shape</keyword>
<feature type="active site" evidence="7">
    <location>
        <position position="138"/>
    </location>
</feature>
<protein>
    <submittedName>
        <fullName evidence="12">Peptidase S11</fullName>
    </submittedName>
</protein>
<dbReference type="InterPro" id="IPR001967">
    <property type="entry name" value="Peptidase_S11_N"/>
</dbReference>
<evidence type="ECO:0000256" key="9">
    <source>
        <dbReference type="RuleBase" id="RU004016"/>
    </source>
</evidence>
<dbReference type="SUPFAM" id="SSF56601">
    <property type="entry name" value="beta-lactamase/transpeptidase-like"/>
    <property type="match status" value="1"/>
</dbReference>
<name>A0A2K8UGU5_9GAMM</name>
<dbReference type="GO" id="GO:0008360">
    <property type="term" value="P:regulation of cell shape"/>
    <property type="evidence" value="ECO:0007669"/>
    <property type="project" value="UniProtKB-KW"/>
</dbReference>
<feature type="compositionally biased region" description="Pro residues" evidence="10">
    <location>
        <begin position="19"/>
        <end position="37"/>
    </location>
</feature>
<sequence>MVPPRPAQVAAQSAGDTPAPAPPIPVIVQPPAPQRPPRPPIAELVPPGLGLSSASALVVDEAGRALYAKGTRDQRPIASITKLMTAMVVLDSAVPLDQPLTILEEDRDQLRHSRSRLRIDRAATLQRREVLAVALMSSDNRAAAALGRTTFPGGKPIFVAAMNRKAEALGMLDSRFADPTGLDGNNTSTAEDLVMMARAAAAYPLIRELTTSASMEVHPYGDAGTLQYRNTNPLVRSPDWHLELSKTGFVNEAGHCLVMRAVIGGRLLSIVLLDSPGKRSPVGDSNRLRKWLETHPHGLSG</sequence>
<dbReference type="GO" id="GO:0009252">
    <property type="term" value="P:peptidoglycan biosynthetic process"/>
    <property type="evidence" value="ECO:0007669"/>
    <property type="project" value="UniProtKB-KW"/>
</dbReference>